<dbReference type="AlphaFoldDB" id="A0AAV7HZU9"/>
<dbReference type="Proteomes" id="UP000826195">
    <property type="component" value="Unassembled WGS sequence"/>
</dbReference>
<dbReference type="EMBL" id="JAHXZJ010002609">
    <property type="protein sequence ID" value="KAH0539830.1"/>
    <property type="molecule type" value="Genomic_DNA"/>
</dbReference>
<evidence type="ECO:0000313" key="2">
    <source>
        <dbReference type="Proteomes" id="UP000826195"/>
    </source>
</evidence>
<gene>
    <name evidence="1" type="ORF">KQX54_008636</name>
</gene>
<comment type="caution">
    <text evidence="1">The sequence shown here is derived from an EMBL/GenBank/DDBJ whole genome shotgun (WGS) entry which is preliminary data.</text>
</comment>
<accession>A0AAV7HZU9</accession>
<sequence length="67" mass="7536">MYFAKLAIHKSPCGSCSSPVSKLTPKCPMNGSPESPRHQLILEVFSEAFSYQKLNTLHPYEIVVRLK</sequence>
<reference evidence="1 2" key="1">
    <citation type="journal article" date="2021" name="J. Hered.">
        <title>A chromosome-level genome assembly of the parasitoid wasp, Cotesia glomerata (Hymenoptera: Braconidae).</title>
        <authorList>
            <person name="Pinto B.J."/>
            <person name="Weis J.J."/>
            <person name="Gamble T."/>
            <person name="Ode P.J."/>
            <person name="Paul R."/>
            <person name="Zaspel J.M."/>
        </authorList>
    </citation>
    <scope>NUCLEOTIDE SEQUENCE [LARGE SCALE GENOMIC DNA]</scope>
    <source>
        <strain evidence="1">CgM1</strain>
    </source>
</reference>
<evidence type="ECO:0000313" key="1">
    <source>
        <dbReference type="EMBL" id="KAH0539830.1"/>
    </source>
</evidence>
<proteinExistence type="predicted"/>
<organism evidence="1 2">
    <name type="scientific">Cotesia glomerata</name>
    <name type="common">Lepidopteran parasitic wasp</name>
    <name type="synonym">Apanteles glomeratus</name>
    <dbReference type="NCBI Taxonomy" id="32391"/>
    <lineage>
        <taxon>Eukaryota</taxon>
        <taxon>Metazoa</taxon>
        <taxon>Ecdysozoa</taxon>
        <taxon>Arthropoda</taxon>
        <taxon>Hexapoda</taxon>
        <taxon>Insecta</taxon>
        <taxon>Pterygota</taxon>
        <taxon>Neoptera</taxon>
        <taxon>Endopterygota</taxon>
        <taxon>Hymenoptera</taxon>
        <taxon>Apocrita</taxon>
        <taxon>Ichneumonoidea</taxon>
        <taxon>Braconidae</taxon>
        <taxon>Microgastrinae</taxon>
        <taxon>Cotesia</taxon>
    </lineage>
</organism>
<name>A0AAV7HZU9_COTGL</name>
<keyword evidence="2" id="KW-1185">Reference proteome</keyword>
<protein>
    <submittedName>
        <fullName evidence="1">Uncharacterized protein</fullName>
    </submittedName>
</protein>